<reference evidence="2" key="1">
    <citation type="submission" date="2016-04" db="EMBL/GenBank/DDBJ databases">
        <authorList>
            <person name="Nguyen H.D."/>
            <person name="Samba Siva P."/>
            <person name="Cullis J."/>
            <person name="Levesque C.A."/>
            <person name="Hambleton S."/>
        </authorList>
    </citation>
    <scope>NUCLEOTIDE SEQUENCE</scope>
    <source>
        <strain evidence="2">DAOMC 236422</strain>
    </source>
</reference>
<organism evidence="2 3">
    <name type="scientific">Tilletia walkeri</name>
    <dbReference type="NCBI Taxonomy" id="117179"/>
    <lineage>
        <taxon>Eukaryota</taxon>
        <taxon>Fungi</taxon>
        <taxon>Dikarya</taxon>
        <taxon>Basidiomycota</taxon>
        <taxon>Ustilaginomycotina</taxon>
        <taxon>Exobasidiomycetes</taxon>
        <taxon>Tilletiales</taxon>
        <taxon>Tilletiaceae</taxon>
        <taxon>Tilletia</taxon>
    </lineage>
</organism>
<gene>
    <name evidence="2" type="ORF">A4X09_0g2173</name>
</gene>
<sequence length="181" mass="19166">MATLTEILSDSGTNDELGSITGSSDDPISSPSTSKAPSHSGAHLLATSTLPSGTNITSASPTVTFAPTTPQGVEQAGSSTQPPNHTPVPRIDPAPNILAPVASSNSVRFSTKTMTCKTEWIGDYDGDPTQLEDFLTRLRDLIRSETQEELIPAWTKAVLRTLPRTFKGNAAISNLASRTFR</sequence>
<dbReference type="AlphaFoldDB" id="A0A8X7T624"/>
<evidence type="ECO:0000256" key="1">
    <source>
        <dbReference type="SAM" id="MobiDB-lite"/>
    </source>
</evidence>
<protein>
    <submittedName>
        <fullName evidence="2">Uncharacterized protein</fullName>
    </submittedName>
</protein>
<evidence type="ECO:0000313" key="2">
    <source>
        <dbReference type="EMBL" id="KAE8270161.1"/>
    </source>
</evidence>
<proteinExistence type="predicted"/>
<name>A0A8X7T624_9BASI</name>
<feature type="compositionally biased region" description="Polar residues" evidence="1">
    <location>
        <begin position="46"/>
        <end position="83"/>
    </location>
</feature>
<reference evidence="2" key="2">
    <citation type="journal article" date="2019" name="IMA Fungus">
        <title>Genome sequencing and comparison of five Tilletia species to identify candidate genes for the detection of regulated species infecting wheat.</title>
        <authorList>
            <person name="Nguyen H.D.T."/>
            <person name="Sultana T."/>
            <person name="Kesanakurti P."/>
            <person name="Hambleton S."/>
        </authorList>
    </citation>
    <scope>NUCLEOTIDE SEQUENCE</scope>
    <source>
        <strain evidence="2">DAOMC 236422</strain>
    </source>
</reference>
<keyword evidence="3" id="KW-1185">Reference proteome</keyword>
<accession>A0A8X7T624</accession>
<feature type="compositionally biased region" description="Polar residues" evidence="1">
    <location>
        <begin position="1"/>
        <end position="16"/>
    </location>
</feature>
<dbReference type="Proteomes" id="UP000078113">
    <property type="component" value="Unassembled WGS sequence"/>
</dbReference>
<feature type="compositionally biased region" description="Low complexity" evidence="1">
    <location>
        <begin position="18"/>
        <end position="40"/>
    </location>
</feature>
<feature type="region of interest" description="Disordered" evidence="1">
    <location>
        <begin position="1"/>
        <end position="97"/>
    </location>
</feature>
<evidence type="ECO:0000313" key="3">
    <source>
        <dbReference type="Proteomes" id="UP000078113"/>
    </source>
</evidence>
<comment type="caution">
    <text evidence="2">The sequence shown here is derived from an EMBL/GenBank/DDBJ whole genome shotgun (WGS) entry which is preliminary data.</text>
</comment>
<dbReference type="EMBL" id="LWDG02000061">
    <property type="protein sequence ID" value="KAE8270161.1"/>
    <property type="molecule type" value="Genomic_DNA"/>
</dbReference>